<dbReference type="AlphaFoldDB" id="A0A1G5ASS2"/>
<evidence type="ECO:0000313" key="1">
    <source>
        <dbReference type="EMBL" id="SCX80926.1"/>
    </source>
</evidence>
<name>A0A1G5ASS2_9BACT</name>
<dbReference type="STRING" id="419481.SAMN05216233_101427"/>
<evidence type="ECO:0000313" key="2">
    <source>
        <dbReference type="Proteomes" id="UP000198870"/>
    </source>
</evidence>
<sequence length="39" mass="4372">MAEPPPTGMIYIASDGPSRGHRLGSYFLFRLLSHQKENP</sequence>
<dbReference type="EMBL" id="FMUX01000001">
    <property type="protein sequence ID" value="SCX80926.1"/>
    <property type="molecule type" value="Genomic_DNA"/>
</dbReference>
<keyword evidence="2" id="KW-1185">Reference proteome</keyword>
<gene>
    <name evidence="1" type="ORF">SAMN05216233_101427</name>
</gene>
<organism evidence="1 2">
    <name type="scientific">Desulfoluna spongiiphila</name>
    <dbReference type="NCBI Taxonomy" id="419481"/>
    <lineage>
        <taxon>Bacteria</taxon>
        <taxon>Pseudomonadati</taxon>
        <taxon>Thermodesulfobacteriota</taxon>
        <taxon>Desulfobacteria</taxon>
        <taxon>Desulfobacterales</taxon>
        <taxon>Desulfolunaceae</taxon>
        <taxon>Desulfoluna</taxon>
    </lineage>
</organism>
<reference evidence="1 2" key="1">
    <citation type="submission" date="2016-10" db="EMBL/GenBank/DDBJ databases">
        <authorList>
            <person name="de Groot N.N."/>
        </authorList>
    </citation>
    <scope>NUCLEOTIDE SEQUENCE [LARGE SCALE GENOMIC DNA]</scope>
    <source>
        <strain evidence="1 2">AA1</strain>
    </source>
</reference>
<dbReference type="Proteomes" id="UP000198870">
    <property type="component" value="Unassembled WGS sequence"/>
</dbReference>
<accession>A0A1G5ASS2</accession>
<proteinExistence type="predicted"/>
<protein>
    <submittedName>
        <fullName evidence="1">Uncharacterized protein</fullName>
    </submittedName>
</protein>